<feature type="compositionally biased region" description="Basic and acidic residues" evidence="7">
    <location>
        <begin position="17"/>
        <end position="27"/>
    </location>
</feature>
<evidence type="ECO:0000256" key="3">
    <source>
        <dbReference type="ARBA" id="ARBA00061393"/>
    </source>
</evidence>
<evidence type="ECO:0000256" key="6">
    <source>
        <dbReference type="ARBA" id="ARBA00075891"/>
    </source>
</evidence>
<feature type="compositionally biased region" description="Low complexity" evidence="7">
    <location>
        <begin position="1"/>
        <end position="14"/>
    </location>
</feature>
<comment type="subunit">
    <text evidence="4">Forms the NCT transcriptional regulatory complex with nctB and mot1.</text>
</comment>
<sequence length="243" mass="26931">MHALSSQPEYSSSSPAHQDHSRLDHILHHSPQQQQQHQQQLSQYPPQGFFKTEPPSEPPSHYFSSPAATNTPLSPPQSDVKPRRGGRRKNTASAPLPAPPLETFEYIPSENANPPPRNVNIKTKFPVARIKRIMQADEDVGKVAQVTPVVVSKALELFMVSLCDKASAQARSRNSKRITAAHLKAAIINEDQFDFLADIIEKIPDAPAAAENGNGSDEACEDEEEGGRKKRTRKPRTRKPKDE</sequence>
<dbReference type="STRING" id="341454.A0A4S2N8G9"/>
<protein>
    <recommendedName>
        <fullName evidence="5">NCT transcriptional regulatory complex subunit A</fullName>
    </recommendedName>
    <alternativeName>
        <fullName evidence="6">Negative cofactor 2 AB</fullName>
    </alternativeName>
</protein>
<dbReference type="Proteomes" id="UP000298138">
    <property type="component" value="Unassembled WGS sequence"/>
</dbReference>
<dbReference type="OrthoDB" id="653904at2759"/>
<accession>A0A4S2N8G9</accession>
<dbReference type="InterPro" id="IPR009072">
    <property type="entry name" value="Histone-fold"/>
</dbReference>
<feature type="compositionally biased region" description="Low complexity" evidence="7">
    <location>
        <begin position="29"/>
        <end position="47"/>
    </location>
</feature>
<feature type="region of interest" description="Disordered" evidence="7">
    <location>
        <begin position="1"/>
        <end position="102"/>
    </location>
</feature>
<evidence type="ECO:0000256" key="4">
    <source>
        <dbReference type="ARBA" id="ARBA00065307"/>
    </source>
</evidence>
<keyword evidence="10" id="KW-1185">Reference proteome</keyword>
<dbReference type="EMBL" id="ML220112">
    <property type="protein sequence ID" value="TGZ85692.1"/>
    <property type="molecule type" value="Genomic_DNA"/>
</dbReference>
<comment type="subcellular location">
    <subcellularLocation>
        <location evidence="1">Nucleus</location>
    </subcellularLocation>
</comment>
<comment type="similarity">
    <text evidence="3">Belongs to the NC2 alpha/DRAP1 family.</text>
</comment>
<dbReference type="InterPro" id="IPR003958">
    <property type="entry name" value="CBFA_NFYB_domain"/>
</dbReference>
<evidence type="ECO:0000256" key="7">
    <source>
        <dbReference type="SAM" id="MobiDB-lite"/>
    </source>
</evidence>
<dbReference type="AlphaFoldDB" id="A0A4S2N8G9"/>
<keyword evidence="2" id="KW-0539">Nucleus</keyword>
<feature type="compositionally biased region" description="Basic residues" evidence="7">
    <location>
        <begin position="228"/>
        <end position="243"/>
    </location>
</feature>
<dbReference type="Pfam" id="PF00808">
    <property type="entry name" value="CBFD_NFYB_HMF"/>
    <property type="match status" value="1"/>
</dbReference>
<reference evidence="9 10" key="1">
    <citation type="submission" date="2019-04" db="EMBL/GenBank/DDBJ databases">
        <title>Comparative genomics and transcriptomics to analyze fruiting body development in filamentous ascomycetes.</title>
        <authorList>
            <consortium name="DOE Joint Genome Institute"/>
            <person name="Lutkenhaus R."/>
            <person name="Traeger S."/>
            <person name="Breuer J."/>
            <person name="Kuo A."/>
            <person name="Lipzen A."/>
            <person name="Pangilinan J."/>
            <person name="Dilworth D."/>
            <person name="Sandor L."/>
            <person name="Poggeler S."/>
            <person name="Barry K."/>
            <person name="Grigoriev I.V."/>
            <person name="Nowrousian M."/>
        </authorList>
    </citation>
    <scope>NUCLEOTIDE SEQUENCE [LARGE SCALE GENOMIC DNA]</scope>
    <source>
        <strain evidence="9 10">CBS 389.68</strain>
    </source>
</reference>
<dbReference type="GO" id="GO:0017054">
    <property type="term" value="C:negative cofactor 2 complex"/>
    <property type="evidence" value="ECO:0007669"/>
    <property type="project" value="TreeGrafter"/>
</dbReference>
<proteinExistence type="inferred from homology"/>
<dbReference type="GO" id="GO:0001046">
    <property type="term" value="F:core promoter sequence-specific DNA binding"/>
    <property type="evidence" value="ECO:0007669"/>
    <property type="project" value="TreeGrafter"/>
</dbReference>
<gene>
    <name evidence="9" type="ORF">EX30DRAFT_301975</name>
</gene>
<dbReference type="SUPFAM" id="SSF47113">
    <property type="entry name" value="Histone-fold"/>
    <property type="match status" value="1"/>
</dbReference>
<dbReference type="InParanoid" id="A0A4S2N8G9"/>
<feature type="compositionally biased region" description="Polar residues" evidence="7">
    <location>
        <begin position="62"/>
        <end position="72"/>
    </location>
</feature>
<evidence type="ECO:0000313" key="9">
    <source>
        <dbReference type="EMBL" id="TGZ85692.1"/>
    </source>
</evidence>
<dbReference type="GO" id="GO:0016251">
    <property type="term" value="F:RNA polymerase II general transcription initiation factor activity"/>
    <property type="evidence" value="ECO:0007669"/>
    <property type="project" value="TreeGrafter"/>
</dbReference>
<evidence type="ECO:0000259" key="8">
    <source>
        <dbReference type="Pfam" id="PF00808"/>
    </source>
</evidence>
<feature type="region of interest" description="Disordered" evidence="7">
    <location>
        <begin position="207"/>
        <end position="243"/>
    </location>
</feature>
<dbReference type="InterPro" id="IPR050568">
    <property type="entry name" value="Transcr_DNA_Rep_Reg"/>
</dbReference>
<evidence type="ECO:0000256" key="1">
    <source>
        <dbReference type="ARBA" id="ARBA00004123"/>
    </source>
</evidence>
<evidence type="ECO:0000256" key="5">
    <source>
        <dbReference type="ARBA" id="ARBA00072430"/>
    </source>
</evidence>
<dbReference type="GO" id="GO:0046982">
    <property type="term" value="F:protein heterodimerization activity"/>
    <property type="evidence" value="ECO:0007669"/>
    <property type="project" value="InterPro"/>
</dbReference>
<dbReference type="PANTHER" id="PTHR10252:SF5">
    <property type="entry name" value="DR1-ASSOCIATED COREPRESSOR"/>
    <property type="match status" value="1"/>
</dbReference>
<dbReference type="Gene3D" id="1.10.20.10">
    <property type="entry name" value="Histone, subunit A"/>
    <property type="match status" value="1"/>
</dbReference>
<organism evidence="9 10">
    <name type="scientific">Ascodesmis nigricans</name>
    <dbReference type="NCBI Taxonomy" id="341454"/>
    <lineage>
        <taxon>Eukaryota</taxon>
        <taxon>Fungi</taxon>
        <taxon>Dikarya</taxon>
        <taxon>Ascomycota</taxon>
        <taxon>Pezizomycotina</taxon>
        <taxon>Pezizomycetes</taxon>
        <taxon>Pezizales</taxon>
        <taxon>Ascodesmidaceae</taxon>
        <taxon>Ascodesmis</taxon>
    </lineage>
</organism>
<dbReference type="FunFam" id="1.10.20.10:FF:000036">
    <property type="entry name" value="CBF/NF-Y family transcription factor"/>
    <property type="match status" value="1"/>
</dbReference>
<feature type="domain" description="Transcription factor CBF/NF-Y/archaeal histone" evidence="8">
    <location>
        <begin position="124"/>
        <end position="187"/>
    </location>
</feature>
<name>A0A4S2N8G9_9PEZI</name>
<evidence type="ECO:0000313" key="10">
    <source>
        <dbReference type="Proteomes" id="UP000298138"/>
    </source>
</evidence>
<dbReference type="PANTHER" id="PTHR10252">
    <property type="entry name" value="HISTONE-LIKE TRANSCRIPTION FACTOR CCAAT-RELATED"/>
    <property type="match status" value="1"/>
</dbReference>
<dbReference type="CDD" id="cd22906">
    <property type="entry name" value="HFD_DRAP1"/>
    <property type="match status" value="1"/>
</dbReference>
<evidence type="ECO:0000256" key="2">
    <source>
        <dbReference type="ARBA" id="ARBA00023242"/>
    </source>
</evidence>